<keyword evidence="8 14" id="KW-1133">Transmembrane helix</keyword>
<evidence type="ECO:0000256" key="3">
    <source>
        <dbReference type="ARBA" id="ARBA00022475"/>
    </source>
</evidence>
<comment type="caution">
    <text evidence="12">Lacks conserved residue(s) required for the propagation of feature annotation.</text>
</comment>
<dbReference type="Gene3D" id="3.10.250.10">
    <property type="entry name" value="SRCR-like domain"/>
    <property type="match status" value="9"/>
</dbReference>
<feature type="disulfide bond" evidence="12">
    <location>
        <begin position="955"/>
        <end position="1019"/>
    </location>
</feature>
<evidence type="ECO:0000313" key="17">
    <source>
        <dbReference type="RefSeq" id="XP_020833139.1"/>
    </source>
</evidence>
<feature type="region of interest" description="Disordered" evidence="13">
    <location>
        <begin position="1147"/>
        <end position="1170"/>
    </location>
</feature>
<feature type="transmembrane region" description="Helical" evidence="14">
    <location>
        <begin position="1049"/>
        <end position="1069"/>
    </location>
</feature>
<feature type="disulfide bond" evidence="12">
    <location>
        <begin position="226"/>
        <end position="236"/>
    </location>
</feature>
<keyword evidence="10 12" id="KW-1015">Disulfide bond</keyword>
<dbReference type="FunCoup" id="A0A6P5JQ40">
    <property type="interactions" value="28"/>
</dbReference>
<feature type="disulfide bond" evidence="12">
    <location>
        <begin position="606"/>
        <end position="670"/>
    </location>
</feature>
<feature type="domain" description="SRCR" evidence="15">
    <location>
        <begin position="581"/>
        <end position="681"/>
    </location>
</feature>
<dbReference type="SUPFAM" id="SSF56487">
    <property type="entry name" value="SRCR-like"/>
    <property type="match status" value="9"/>
</dbReference>
<evidence type="ECO:0000256" key="6">
    <source>
        <dbReference type="ARBA" id="ARBA00022729"/>
    </source>
</evidence>
<feature type="disulfide bond" evidence="12">
    <location>
        <begin position="289"/>
        <end position="353"/>
    </location>
</feature>
<keyword evidence="5 14" id="KW-0812">Transmembrane</keyword>
<feature type="domain" description="SRCR" evidence="15">
    <location>
        <begin position="52"/>
        <end position="152"/>
    </location>
</feature>
<dbReference type="FunFam" id="3.10.250.10:FF:000012">
    <property type="entry name" value="CD163 molecule like 1"/>
    <property type="match status" value="1"/>
</dbReference>
<feature type="disulfide bond" evidence="12">
    <location>
        <begin position="897"/>
        <end position="907"/>
    </location>
</feature>
<feature type="disulfide bond" evidence="12">
    <location>
        <begin position="999"/>
        <end position="1009"/>
    </location>
</feature>
<evidence type="ECO:0000256" key="1">
    <source>
        <dbReference type="ARBA" id="ARBA00004251"/>
    </source>
</evidence>
<feature type="disulfide bond" evidence="12">
    <location>
        <begin position="501"/>
        <end position="565"/>
    </location>
</feature>
<feature type="domain" description="SRCR" evidence="15">
    <location>
        <begin position="159"/>
        <end position="257"/>
    </location>
</feature>
<feature type="disulfide bond" evidence="12">
    <location>
        <begin position="396"/>
        <end position="460"/>
    </location>
</feature>
<evidence type="ECO:0000256" key="8">
    <source>
        <dbReference type="ARBA" id="ARBA00022989"/>
    </source>
</evidence>
<feature type="disulfide bond" evidence="12">
    <location>
        <begin position="77"/>
        <end position="141"/>
    </location>
</feature>
<keyword evidence="7" id="KW-0677">Repeat</keyword>
<feature type="disulfide bond" evidence="12">
    <location>
        <begin position="790"/>
        <end position="800"/>
    </location>
</feature>
<feature type="transmembrane region" description="Helical" evidence="14">
    <location>
        <begin position="20"/>
        <end position="41"/>
    </location>
</feature>
<evidence type="ECO:0000256" key="12">
    <source>
        <dbReference type="PROSITE-ProRule" id="PRU00196"/>
    </source>
</evidence>
<feature type="domain" description="SRCR" evidence="15">
    <location>
        <begin position="264"/>
        <end position="364"/>
    </location>
</feature>
<evidence type="ECO:0000256" key="11">
    <source>
        <dbReference type="ARBA" id="ARBA00023180"/>
    </source>
</evidence>
<feature type="disulfide bond" evidence="12">
    <location>
        <begin position="90"/>
        <end position="151"/>
    </location>
</feature>
<evidence type="ECO:0000259" key="15">
    <source>
        <dbReference type="PROSITE" id="PS50287"/>
    </source>
</evidence>
<evidence type="ECO:0000256" key="4">
    <source>
        <dbReference type="ARBA" id="ARBA00022525"/>
    </source>
</evidence>
<feature type="domain" description="SRCR" evidence="15">
    <location>
        <begin position="476"/>
        <end position="576"/>
    </location>
</feature>
<evidence type="ECO:0000256" key="10">
    <source>
        <dbReference type="ARBA" id="ARBA00023157"/>
    </source>
</evidence>
<feature type="domain" description="SRCR" evidence="15">
    <location>
        <begin position="931"/>
        <end position="1030"/>
    </location>
</feature>
<feature type="disulfide bond" evidence="12">
    <location>
        <begin position="746"/>
        <end position="810"/>
    </location>
</feature>
<dbReference type="InParanoid" id="A0A6P5JQ40"/>
<proteinExistence type="predicted"/>
<protein>
    <submittedName>
        <fullName evidence="17">Scavenger receptor cysteine-rich type 1 protein M130-like isoform X1</fullName>
    </submittedName>
</protein>
<feature type="disulfide bond" evidence="12">
    <location>
        <begin position="619"/>
        <end position="680"/>
    </location>
</feature>
<dbReference type="GO" id="GO:0005737">
    <property type="term" value="C:cytoplasm"/>
    <property type="evidence" value="ECO:0007669"/>
    <property type="project" value="UniProtKB-ARBA"/>
</dbReference>
<dbReference type="InterPro" id="IPR036772">
    <property type="entry name" value="SRCR-like_dom_sf"/>
</dbReference>
<feature type="disulfide bond" evidence="12">
    <location>
        <begin position="866"/>
        <end position="927"/>
    </location>
</feature>
<evidence type="ECO:0000256" key="9">
    <source>
        <dbReference type="ARBA" id="ARBA00023136"/>
    </source>
</evidence>
<keyword evidence="6" id="KW-0732">Signal</keyword>
<feature type="disulfide bond" evidence="12">
    <location>
        <begin position="514"/>
        <end position="575"/>
    </location>
</feature>
<feature type="domain" description="SRCR" evidence="15">
    <location>
        <begin position="371"/>
        <end position="471"/>
    </location>
</feature>
<dbReference type="PROSITE" id="PS50287">
    <property type="entry name" value="SRCR_2"/>
    <property type="match status" value="9"/>
</dbReference>
<dbReference type="GO" id="GO:0005615">
    <property type="term" value="C:extracellular space"/>
    <property type="evidence" value="ECO:0007669"/>
    <property type="project" value="TreeGrafter"/>
</dbReference>
<keyword evidence="11" id="KW-0325">Glycoprotein</keyword>
<evidence type="ECO:0000256" key="5">
    <source>
        <dbReference type="ARBA" id="ARBA00022692"/>
    </source>
</evidence>
<feature type="disulfide bond" evidence="12">
    <location>
        <begin position="968"/>
        <end position="1029"/>
    </location>
</feature>
<dbReference type="SMART" id="SM00202">
    <property type="entry name" value="SR"/>
    <property type="match status" value="9"/>
</dbReference>
<feature type="domain" description="SRCR" evidence="15">
    <location>
        <begin position="826"/>
        <end position="928"/>
    </location>
</feature>
<dbReference type="FunFam" id="3.10.250.10:FF:000016">
    <property type="entry name" value="Scavenger receptor cysteine-rich protein type 12"/>
    <property type="match status" value="2"/>
</dbReference>
<evidence type="ECO:0000313" key="16">
    <source>
        <dbReference type="Proteomes" id="UP000515140"/>
    </source>
</evidence>
<dbReference type="InterPro" id="IPR001190">
    <property type="entry name" value="SRCR"/>
</dbReference>
<keyword evidence="3" id="KW-1003">Cell membrane</keyword>
<dbReference type="PRINTS" id="PR00258">
    <property type="entry name" value="SPERACTRCPTR"/>
</dbReference>
<dbReference type="GO" id="GO:0031638">
    <property type="term" value="P:zymogen activation"/>
    <property type="evidence" value="ECO:0007669"/>
    <property type="project" value="TreeGrafter"/>
</dbReference>
<dbReference type="PROSITE" id="PS00420">
    <property type="entry name" value="SRCR_1"/>
    <property type="match status" value="5"/>
</dbReference>
<feature type="region of interest" description="Disordered" evidence="13">
    <location>
        <begin position="1104"/>
        <end position="1127"/>
    </location>
</feature>
<dbReference type="FunFam" id="3.10.250.10:FF:000009">
    <property type="entry name" value="WC1"/>
    <property type="match status" value="1"/>
</dbReference>
<keyword evidence="16" id="KW-1185">Reference proteome</keyword>
<feature type="disulfide bond" evidence="12">
    <location>
        <begin position="121"/>
        <end position="131"/>
    </location>
</feature>
<reference evidence="17" key="1">
    <citation type="submission" date="2025-08" db="UniProtKB">
        <authorList>
            <consortium name="RefSeq"/>
        </authorList>
    </citation>
    <scope>IDENTIFICATION</scope>
    <source>
        <tissue evidence="17">Spleen</tissue>
    </source>
</reference>
<feature type="disulfide bond" evidence="12">
    <location>
        <begin position="545"/>
        <end position="555"/>
    </location>
</feature>
<dbReference type="RefSeq" id="XP_020833139.1">
    <property type="nucleotide sequence ID" value="XM_020977480.1"/>
</dbReference>
<feature type="disulfide bond" evidence="12">
    <location>
        <begin position="409"/>
        <end position="470"/>
    </location>
</feature>
<feature type="disulfide bond" evidence="12">
    <location>
        <begin position="440"/>
        <end position="450"/>
    </location>
</feature>
<comment type="subcellular location">
    <subcellularLocation>
        <location evidence="1">Cell membrane</location>
        <topology evidence="1">Single-pass type I membrane protein</topology>
    </subcellularLocation>
    <subcellularLocation>
        <location evidence="2">Secreted</location>
    </subcellularLocation>
</comment>
<evidence type="ECO:0000256" key="7">
    <source>
        <dbReference type="ARBA" id="ARBA00022737"/>
    </source>
</evidence>
<dbReference type="FunFam" id="3.10.250.10:FF:000002">
    <property type="entry name" value="Scavenger receptor cysteine-rich type 1 protein M130"/>
    <property type="match status" value="2"/>
</dbReference>
<name>A0A6P5JQ40_PHACI</name>
<feature type="disulfide bond" evidence="12">
    <location>
        <begin position="333"/>
        <end position="343"/>
    </location>
</feature>
<dbReference type="PANTHER" id="PTHR48071">
    <property type="entry name" value="SRCR DOMAIN-CONTAINING PROTEIN"/>
    <property type="match status" value="1"/>
</dbReference>
<accession>A0A6P5JQ40</accession>
<keyword evidence="9 14" id="KW-0472">Membrane</keyword>
<evidence type="ECO:0000256" key="2">
    <source>
        <dbReference type="ARBA" id="ARBA00004613"/>
    </source>
</evidence>
<sequence>MSRQKWRPPGDSPHKQYGSYWPQLNAWIYGLLILFLSAYFLTSCVGDSNLELRLANGSSRCAGRVEVKFQGQWGLVCNDGWGRNEISVVCKQLGCPSTFIIPGWRNWTVAPGPFWLAGVSCHGSESNLWDCRHNGWREHNCTRSQDAQVTCTGEEDLELRLADGTNRCEGRVELKVKGQWGTVCDDSWGNKEASIVCRQLGCGSALHSLGDAKNGSGPIWLDEVSCLGNESALWNCQHSEWGQHNCNHEEDVSILCSEGTDLALRLGSGTSTCSGRVEMRVNNQWGTVCDDNWNNNAGAVVCRQAGCPSAMNALLRVNASDDIEHIWFDDISCNGNESALWDCKHRGWKNHDCGHNEDVGVLCSDPSTLKLRLLGGSSRCAGVVEVRVREEVGVVCRRSWSLDEATVVCRQLGCGVAVSIPLEYNFEYIPEHIWISGIKCYGKEESFWDCGNWEWGKISCHEDEKAAVICSDHMQPRLRGGDFACSGRVEVKHRGIWVSVCSPDFSLQTGTVLCRELQCGALVSVLDGAHFGEGGGQVLPEELQCQGNESHVTLCPTGPIYSRKCSSDRTIGIICSRYRDFQLVDGDSKCEGRVEIQVQGVWGALCGSHWDLANANVLCKQLDCGVAVSVPTGEHFGKARGAVWGHAFHCSGTEPYLETCPMTALGAPLCSPANIASVNCSGNHWDAQFQCQGAQAQSPLCSGLDQIASQQTFLPVELRQINLVNGGDRCAGRVEVYHEGAWGTICDDSWDLNDAQVVCRQLGCGVALNATICAHFGAGTGPIWLDDMNCSGNESSVWQCPSRNWGKHECRHKEDAGVLCSEVMSLRLLSETNTQVCAGRLEVFYNGTWGSVGRYNMTAVTVGVVCRHLGCGDNGILDPAPTNKASSRTMWVSGVQCPKGSTSFWQCPSDPWEKRPSNAREEAWITCVGKIRVQGGDKCSGRLEVWHEGSWGTVCDDSWDLADAEVACQQLGCGSALGAPGEAAFGQGIGPIWLNNIHCKGNESSLWDCIADPWGQTDCGHKEDAGVRCSGVPMTAEPQESSGHKAFRLFWILGVILIVLFLLVLLLWSKARRWTYQVRGNLLQEAIYKKMNVHQKEDEDLHLFSNPEAPNGLSGAPRSGCEVAGEVSEPEPFPIFWINKTDALATPEERNRNKNSTSQHLQALERDTTF</sequence>
<dbReference type="PANTHER" id="PTHR48071:SF15">
    <property type="entry name" value="SRCR DOMAIN-CONTAINING PROTEIN"/>
    <property type="match status" value="1"/>
</dbReference>
<dbReference type="GeneID" id="110201656"/>
<dbReference type="FunFam" id="3.10.250.10:FF:000004">
    <property type="entry name" value="Scavenger receptor cysteine-rich type 1 protein M130"/>
    <property type="match status" value="2"/>
</dbReference>
<feature type="disulfide bond" evidence="12">
    <location>
        <begin position="759"/>
        <end position="820"/>
    </location>
</feature>
<dbReference type="FunFam" id="3.10.250.10:FF:000006">
    <property type="entry name" value="neurotrypsin isoform X2"/>
    <property type="match status" value="1"/>
</dbReference>
<organism evidence="16 17">
    <name type="scientific">Phascolarctos cinereus</name>
    <name type="common">Koala</name>
    <dbReference type="NCBI Taxonomy" id="38626"/>
    <lineage>
        <taxon>Eukaryota</taxon>
        <taxon>Metazoa</taxon>
        <taxon>Chordata</taxon>
        <taxon>Craniata</taxon>
        <taxon>Vertebrata</taxon>
        <taxon>Euteleostomi</taxon>
        <taxon>Mammalia</taxon>
        <taxon>Metatheria</taxon>
        <taxon>Diprotodontia</taxon>
        <taxon>Phascolarctidae</taxon>
        <taxon>Phascolarctos</taxon>
    </lineage>
</organism>
<dbReference type="GO" id="GO:0004252">
    <property type="term" value="F:serine-type endopeptidase activity"/>
    <property type="evidence" value="ECO:0007669"/>
    <property type="project" value="TreeGrafter"/>
</dbReference>
<feature type="disulfide bond" evidence="12">
    <location>
        <begin position="650"/>
        <end position="660"/>
    </location>
</feature>
<dbReference type="Proteomes" id="UP000515140">
    <property type="component" value="Unplaced"/>
</dbReference>
<feature type="domain" description="SRCR" evidence="15">
    <location>
        <begin position="721"/>
        <end position="821"/>
    </location>
</feature>
<dbReference type="Pfam" id="PF00530">
    <property type="entry name" value="SRCR"/>
    <property type="match status" value="9"/>
</dbReference>
<gene>
    <name evidence="17" type="primary">LOC110201656</name>
</gene>
<keyword evidence="4" id="KW-0964">Secreted</keyword>
<evidence type="ECO:0000256" key="13">
    <source>
        <dbReference type="SAM" id="MobiDB-lite"/>
    </source>
</evidence>
<dbReference type="KEGG" id="pcw:110201656"/>
<feature type="disulfide bond" evidence="12">
    <location>
        <begin position="302"/>
        <end position="363"/>
    </location>
</feature>
<evidence type="ECO:0000256" key="14">
    <source>
        <dbReference type="SAM" id="Phobius"/>
    </source>
</evidence>
<dbReference type="GO" id="GO:0005886">
    <property type="term" value="C:plasma membrane"/>
    <property type="evidence" value="ECO:0007669"/>
    <property type="project" value="UniProtKB-SubCell"/>
</dbReference>
<dbReference type="AlphaFoldDB" id="A0A6P5JQ40"/>